<evidence type="ECO:0000313" key="1">
    <source>
        <dbReference type="EMBL" id="OAF98508.1"/>
    </source>
</evidence>
<organism evidence="1 2">
    <name type="scientific">Paraphaeosphaeria sporulosa</name>
    <dbReference type="NCBI Taxonomy" id="1460663"/>
    <lineage>
        <taxon>Eukaryota</taxon>
        <taxon>Fungi</taxon>
        <taxon>Dikarya</taxon>
        <taxon>Ascomycota</taxon>
        <taxon>Pezizomycotina</taxon>
        <taxon>Dothideomycetes</taxon>
        <taxon>Pleosporomycetidae</taxon>
        <taxon>Pleosporales</taxon>
        <taxon>Massarineae</taxon>
        <taxon>Didymosphaeriaceae</taxon>
        <taxon>Paraphaeosphaeria</taxon>
    </lineage>
</organism>
<evidence type="ECO:0000313" key="2">
    <source>
        <dbReference type="Proteomes" id="UP000077069"/>
    </source>
</evidence>
<protein>
    <submittedName>
        <fullName evidence="1">Uncharacterized protein</fullName>
    </submittedName>
</protein>
<dbReference type="InParanoid" id="A0A177BV25"/>
<accession>A0A177BV25</accession>
<dbReference type="OrthoDB" id="10660656at2759"/>
<dbReference type="RefSeq" id="XP_018028874.1">
    <property type="nucleotide sequence ID" value="XM_018179828.1"/>
</dbReference>
<sequence>MMVAFHFDAFYLVNIRFGNPYLDYIGNLDSVAFDPATTTIDDFAKFEEHGPFRIGDEEDMVAFMKLCLAIVLSLMAETVEGRALITKLERELDALTKALSQPGLEKLQILAQVHGEDLLGKLERLEEVHRGDFLDLAVERELYRARLRRLLGSYRLEAAF</sequence>
<gene>
    <name evidence="1" type="ORF">CC84DRAFT_1170056</name>
</gene>
<name>A0A177BV25_9PLEO</name>
<proteinExistence type="predicted"/>
<reference evidence="1 2" key="1">
    <citation type="submission" date="2016-05" db="EMBL/GenBank/DDBJ databases">
        <title>Comparative analysis of secretome profiles of manganese(II)-oxidizing ascomycete fungi.</title>
        <authorList>
            <consortium name="DOE Joint Genome Institute"/>
            <person name="Zeiner C.A."/>
            <person name="Purvine S.O."/>
            <person name="Zink E.M."/>
            <person name="Wu S."/>
            <person name="Pasa-Tolic L."/>
            <person name="Chaput D.L."/>
            <person name="Haridas S."/>
            <person name="Grigoriev I.V."/>
            <person name="Santelli C.M."/>
            <person name="Hansel C.M."/>
        </authorList>
    </citation>
    <scope>NUCLEOTIDE SEQUENCE [LARGE SCALE GENOMIC DNA]</scope>
    <source>
        <strain evidence="1 2">AP3s5-JAC2a</strain>
    </source>
</reference>
<dbReference type="EMBL" id="KV441569">
    <property type="protein sequence ID" value="OAF98508.1"/>
    <property type="molecule type" value="Genomic_DNA"/>
</dbReference>
<keyword evidence="2" id="KW-1185">Reference proteome</keyword>
<dbReference type="AlphaFoldDB" id="A0A177BV25"/>
<dbReference type="Proteomes" id="UP000077069">
    <property type="component" value="Unassembled WGS sequence"/>
</dbReference>
<dbReference type="GeneID" id="28763314"/>